<sequence length="108" mass="12253">MGSIDLFSIKLLWGNLVSDHDTLTSTKLLVISVYAPQKLSEKRELWGYLCSLIDRWDEETVVLGDFNEVRTEQERFGSTFNIQRANAFNNFISLAGLVDLPLGGYSYT</sequence>
<protein>
    <submittedName>
        <fullName evidence="1">RNA-directed DNA polymerase, eukaryota, reverse transcriptase zinc-binding domain protein</fullName>
    </submittedName>
</protein>
<gene>
    <name evidence="1" type="ORF">Tci_058135</name>
</gene>
<keyword evidence="1" id="KW-0548">Nucleotidyltransferase</keyword>
<name>A0A6L2NKK7_TANCI</name>
<organism evidence="1">
    <name type="scientific">Tanacetum cinerariifolium</name>
    <name type="common">Dalmatian daisy</name>
    <name type="synonym">Chrysanthemum cinerariifolium</name>
    <dbReference type="NCBI Taxonomy" id="118510"/>
    <lineage>
        <taxon>Eukaryota</taxon>
        <taxon>Viridiplantae</taxon>
        <taxon>Streptophyta</taxon>
        <taxon>Embryophyta</taxon>
        <taxon>Tracheophyta</taxon>
        <taxon>Spermatophyta</taxon>
        <taxon>Magnoliopsida</taxon>
        <taxon>eudicotyledons</taxon>
        <taxon>Gunneridae</taxon>
        <taxon>Pentapetalae</taxon>
        <taxon>asterids</taxon>
        <taxon>campanulids</taxon>
        <taxon>Asterales</taxon>
        <taxon>Asteraceae</taxon>
        <taxon>Asteroideae</taxon>
        <taxon>Anthemideae</taxon>
        <taxon>Anthemidinae</taxon>
        <taxon>Tanacetum</taxon>
    </lineage>
</organism>
<dbReference type="InterPro" id="IPR036691">
    <property type="entry name" value="Endo/exonu/phosph_ase_sf"/>
</dbReference>
<accession>A0A6L2NKK7</accession>
<comment type="caution">
    <text evidence="1">The sequence shown here is derived from an EMBL/GenBank/DDBJ whole genome shotgun (WGS) entry which is preliminary data.</text>
</comment>
<dbReference type="GO" id="GO:0003964">
    <property type="term" value="F:RNA-directed DNA polymerase activity"/>
    <property type="evidence" value="ECO:0007669"/>
    <property type="project" value="UniProtKB-KW"/>
</dbReference>
<keyword evidence="1" id="KW-0808">Transferase</keyword>
<keyword evidence="1" id="KW-0695">RNA-directed DNA polymerase</keyword>
<dbReference type="Gene3D" id="3.60.10.10">
    <property type="entry name" value="Endonuclease/exonuclease/phosphatase"/>
    <property type="match status" value="1"/>
</dbReference>
<evidence type="ECO:0000313" key="1">
    <source>
        <dbReference type="EMBL" id="GEU86157.1"/>
    </source>
</evidence>
<reference evidence="1" key="1">
    <citation type="journal article" date="2019" name="Sci. Rep.">
        <title>Draft genome of Tanacetum cinerariifolium, the natural source of mosquito coil.</title>
        <authorList>
            <person name="Yamashiro T."/>
            <person name="Shiraishi A."/>
            <person name="Satake H."/>
            <person name="Nakayama K."/>
        </authorList>
    </citation>
    <scope>NUCLEOTIDE SEQUENCE</scope>
</reference>
<dbReference type="EMBL" id="BKCJ010009261">
    <property type="protein sequence ID" value="GEU86157.1"/>
    <property type="molecule type" value="Genomic_DNA"/>
</dbReference>
<dbReference type="SUPFAM" id="SSF56219">
    <property type="entry name" value="DNase I-like"/>
    <property type="match status" value="1"/>
</dbReference>
<proteinExistence type="predicted"/>
<dbReference type="AlphaFoldDB" id="A0A6L2NKK7"/>